<keyword evidence="3" id="KW-1185">Reference proteome</keyword>
<dbReference type="Gene3D" id="3.90.1580.10">
    <property type="entry name" value="paralog of FGE (formylglycine-generating enzyme)"/>
    <property type="match status" value="1"/>
</dbReference>
<comment type="caution">
    <text evidence="2">The sequence shown here is derived from an EMBL/GenBank/DDBJ whole genome shotgun (WGS) entry which is preliminary data.</text>
</comment>
<dbReference type="Pfam" id="PF03781">
    <property type="entry name" value="FGE-sulfatase"/>
    <property type="match status" value="1"/>
</dbReference>
<organism evidence="2 3">
    <name type="scientific">Roseivirga thermotolerans</name>
    <dbReference type="NCBI Taxonomy" id="1758176"/>
    <lineage>
        <taxon>Bacteria</taxon>
        <taxon>Pseudomonadati</taxon>
        <taxon>Bacteroidota</taxon>
        <taxon>Cytophagia</taxon>
        <taxon>Cytophagales</taxon>
        <taxon>Roseivirgaceae</taxon>
        <taxon>Roseivirga</taxon>
    </lineage>
</organism>
<dbReference type="Proteomes" id="UP000658258">
    <property type="component" value="Unassembled WGS sequence"/>
</dbReference>
<proteinExistence type="predicted"/>
<reference evidence="3" key="1">
    <citation type="journal article" date="2019" name="Int. J. Syst. Evol. Microbiol.">
        <title>The Global Catalogue of Microorganisms (GCM) 10K type strain sequencing project: providing services to taxonomists for standard genome sequencing and annotation.</title>
        <authorList>
            <consortium name="The Broad Institute Genomics Platform"/>
            <consortium name="The Broad Institute Genome Sequencing Center for Infectious Disease"/>
            <person name="Wu L."/>
            <person name="Ma J."/>
        </authorList>
    </citation>
    <scope>NUCLEOTIDE SEQUENCE [LARGE SCALE GENOMIC DNA]</scope>
    <source>
        <strain evidence="3">CGMCC 1.15111</strain>
    </source>
</reference>
<name>A0ABQ3I2Z2_9BACT</name>
<gene>
    <name evidence="2" type="ORF">GCM10011340_13030</name>
</gene>
<dbReference type="EMBL" id="BNAG01000002">
    <property type="protein sequence ID" value="GHE59717.1"/>
    <property type="molecule type" value="Genomic_DNA"/>
</dbReference>
<dbReference type="InterPro" id="IPR042095">
    <property type="entry name" value="SUMF_sf"/>
</dbReference>
<dbReference type="InterPro" id="IPR005532">
    <property type="entry name" value="SUMF_dom"/>
</dbReference>
<protein>
    <recommendedName>
        <fullName evidence="1">Sulfatase-modifying factor enzyme-like domain-containing protein</fullName>
    </recommendedName>
</protein>
<evidence type="ECO:0000259" key="1">
    <source>
        <dbReference type="Pfam" id="PF03781"/>
    </source>
</evidence>
<accession>A0ABQ3I2Z2</accession>
<sequence>MKAYILWLLPFLVFFKPPDTSCYNCGKQDTEYLCASNTLPINSRLCIDISEVPAFVYKDYMASIAETYGRDSDEFMAAEPDYELWTTVFEGTSAEELKNKFIGSDDLALMPIMGISFEQAVSFAEWRTEAMEKYLNELSKNEREAFPKKFKFRLPTENEWARIRFLIQDKRMLKQLAKIAKTNESSFKLSKSDLMNSSKHLKPVYHQSAEDIGFFNVFGNVAEMTSTKGVAMGGSWSDPNTGKVFTRSFTYEGPSTAVGIRMIFEIIE</sequence>
<dbReference type="InterPro" id="IPR016187">
    <property type="entry name" value="CTDL_fold"/>
</dbReference>
<dbReference type="SUPFAM" id="SSF56436">
    <property type="entry name" value="C-type lectin-like"/>
    <property type="match status" value="1"/>
</dbReference>
<dbReference type="RefSeq" id="WP_189629425.1">
    <property type="nucleotide sequence ID" value="NZ_BNAG01000002.1"/>
</dbReference>
<feature type="domain" description="Sulfatase-modifying factor enzyme-like" evidence="1">
    <location>
        <begin position="46"/>
        <end position="227"/>
    </location>
</feature>
<evidence type="ECO:0000313" key="2">
    <source>
        <dbReference type="EMBL" id="GHE59717.1"/>
    </source>
</evidence>
<evidence type="ECO:0000313" key="3">
    <source>
        <dbReference type="Proteomes" id="UP000658258"/>
    </source>
</evidence>